<dbReference type="Proteomes" id="UP001202244">
    <property type="component" value="Chromosome"/>
</dbReference>
<organism evidence="2 3">
    <name type="scientific">Streptomyces tubbatahanensis</name>
    <dbReference type="NCBI Taxonomy" id="2923272"/>
    <lineage>
        <taxon>Bacteria</taxon>
        <taxon>Bacillati</taxon>
        <taxon>Actinomycetota</taxon>
        <taxon>Actinomycetes</taxon>
        <taxon>Kitasatosporales</taxon>
        <taxon>Streptomycetaceae</taxon>
        <taxon>Streptomyces</taxon>
    </lineage>
</organism>
<dbReference type="InterPro" id="IPR049820">
    <property type="entry name" value="Trnsprt_adja_ssu-like"/>
</dbReference>
<sequence>MSTLALSVYILMWPAIVAVVLVVISSGFFREWAEARRKGRRMI</sequence>
<evidence type="ECO:0000313" key="2">
    <source>
        <dbReference type="EMBL" id="UNT00766.1"/>
    </source>
</evidence>
<dbReference type="RefSeq" id="WP_242757048.1">
    <property type="nucleotide sequence ID" value="NZ_CP093846.1"/>
</dbReference>
<feature type="transmembrane region" description="Helical" evidence="1">
    <location>
        <begin position="6"/>
        <end position="29"/>
    </location>
</feature>
<gene>
    <name evidence="2" type="ORF">MMF93_32990</name>
</gene>
<proteinExistence type="predicted"/>
<dbReference type="EMBL" id="CP093846">
    <property type="protein sequence ID" value="UNT00766.1"/>
    <property type="molecule type" value="Genomic_DNA"/>
</dbReference>
<dbReference type="NCBIfam" id="NF038354">
    <property type="entry name" value="trnsprt_adja_43"/>
    <property type="match status" value="1"/>
</dbReference>
<keyword evidence="1" id="KW-1133">Transmembrane helix</keyword>
<accession>A0ABY3Y2C2</accession>
<protein>
    <submittedName>
        <fullName evidence="2">Transporter small subunit</fullName>
    </submittedName>
</protein>
<reference evidence="2 3" key="1">
    <citation type="journal article" date="2023" name="Microbiol. Spectr.">
        <title>Synergy between Genome Mining, Metabolomics, and Bioinformatics Uncovers Antibacterial Chlorinated Carbazole Alkaloids and Their Biosynthetic Gene Cluster from Streptomyces tubbatahanensis sp. nov., a Novel Actinomycete Isolated from Sulu Sea, Philippines.</title>
        <authorList>
            <person name="Tenebro C.P."/>
            <person name="Trono D.J.V.L."/>
            <person name="Balida L.A.P."/>
            <person name="Bayog L.K.A."/>
            <person name="Bruna J.R."/>
            <person name="Sabido E.M."/>
            <person name="Caspe D.P.C."/>
            <person name="de Los Santos E.L.C."/>
            <person name="Saludes J.P."/>
            <person name="Dalisay D.S."/>
        </authorList>
    </citation>
    <scope>NUCLEOTIDE SEQUENCE [LARGE SCALE GENOMIC DNA]</scope>
    <source>
        <strain evidence="2 3">DSD3025</strain>
    </source>
</reference>
<keyword evidence="1" id="KW-0472">Membrane</keyword>
<keyword evidence="1" id="KW-0812">Transmembrane</keyword>
<evidence type="ECO:0000313" key="3">
    <source>
        <dbReference type="Proteomes" id="UP001202244"/>
    </source>
</evidence>
<keyword evidence="3" id="KW-1185">Reference proteome</keyword>
<name>A0ABY3Y2C2_9ACTN</name>
<evidence type="ECO:0000256" key="1">
    <source>
        <dbReference type="SAM" id="Phobius"/>
    </source>
</evidence>